<accession>A0ABU3PYQ0</accession>
<dbReference type="EC" id="5.4.99.61" evidence="10"/>
<dbReference type="Gene3D" id="3.40.50.10230">
    <property type="entry name" value="Cobalamin biosynthesis CobH/CbiC, precorrin-8X methylmutase"/>
    <property type="match status" value="1"/>
</dbReference>
<dbReference type="InterPro" id="IPR036136">
    <property type="entry name" value="Nit/Sulf_reduc_fer-like_dom_sf"/>
</dbReference>
<dbReference type="SUPFAM" id="SSF55124">
    <property type="entry name" value="Nitrite/Sulfite reductase N-terminal domain-like"/>
    <property type="match status" value="1"/>
</dbReference>
<evidence type="ECO:0000256" key="3">
    <source>
        <dbReference type="ARBA" id="ARBA00022573"/>
    </source>
</evidence>
<evidence type="ECO:0000256" key="4">
    <source>
        <dbReference type="ARBA" id="ARBA00022723"/>
    </source>
</evidence>
<evidence type="ECO:0000313" key="10">
    <source>
        <dbReference type="EMBL" id="MDT9594269.1"/>
    </source>
</evidence>
<dbReference type="InterPro" id="IPR036588">
    <property type="entry name" value="CobH/CbiC_sf"/>
</dbReference>
<keyword evidence="6" id="KW-0411">Iron-sulfur</keyword>
<dbReference type="Gene3D" id="3.30.413.10">
    <property type="entry name" value="Sulfite Reductase Hemoprotein, domain 1"/>
    <property type="match status" value="1"/>
</dbReference>
<evidence type="ECO:0000256" key="5">
    <source>
        <dbReference type="ARBA" id="ARBA00023004"/>
    </source>
</evidence>
<comment type="pathway">
    <text evidence="1">Cofactor biosynthesis; adenosylcobalamin biosynthesis.</text>
</comment>
<evidence type="ECO:0000256" key="1">
    <source>
        <dbReference type="ARBA" id="ARBA00004953"/>
    </source>
</evidence>
<dbReference type="Pfam" id="PF02570">
    <property type="entry name" value="CbiC"/>
    <property type="match status" value="1"/>
</dbReference>
<dbReference type="InterPro" id="IPR045854">
    <property type="entry name" value="NO2/SO3_Rdtase_4Fe4S_sf"/>
</dbReference>
<keyword evidence="5" id="KW-0408">Iron</keyword>
<evidence type="ECO:0000313" key="11">
    <source>
        <dbReference type="Proteomes" id="UP001268542"/>
    </source>
</evidence>
<feature type="domain" description="Cobalamin biosynthesis precorrin-8X methylmutase CobH/CbiC" evidence="8">
    <location>
        <begin position="314"/>
        <end position="510"/>
    </location>
</feature>
<evidence type="ECO:0000256" key="7">
    <source>
        <dbReference type="ARBA" id="ARBA00023235"/>
    </source>
</evidence>
<dbReference type="PANTHER" id="PTHR43588:SF1">
    <property type="entry name" value="COBALT-PRECORRIN-8 METHYLMUTASE"/>
    <property type="match status" value="1"/>
</dbReference>
<dbReference type="Proteomes" id="UP001268542">
    <property type="component" value="Unassembled WGS sequence"/>
</dbReference>
<comment type="caution">
    <text evidence="10">The sequence shown here is derived from an EMBL/GenBank/DDBJ whole genome shotgun (WGS) entry which is preliminary data.</text>
</comment>
<sequence length="513" mass="53098">MTRTRTDLCPGVSRPWPAEDGGLVRLRLVGGAVSVGEVRALLGVAAAHGDGDLHLTRRANLQLRALPLTGTGALRQDVAGAIAHTGLLPSPSHELVRNVLVSPLTGITGGRLDLRPTARELDRALCADPALAGLSARFLMVLDDGRGDVLDRSADVALTVLDDATVQLRRGDGHWQPPVPVAEAVPALLEVARAFVVARGDGPEAPWHVDELTTPLDLPTAPRDPRVPAAAEPPAYGLVRGESPDAPDLRHVPVPDGVLGAALATELLDGLADEAPLVVTPWRSLLVPVVPAAATGGLQAPTRRYAYEGDGQAIYVDSFAMIRAESDLRHVPADAEKVVVRMVHGTGQTDLAPQVVVSPDLVGAARAALRAGAPIITDAHMVASGVTRTRLPADNEVLCALRDPRVADLARAWGTTRSAAALSLLADRVAGAVVAIGNAPTALFHLLELLADGCPPPAAIVGCPVGFVGAAESKEALAEYAEAHGVPYLTVHGRRGGSAMTASALNAIAQEAE</sequence>
<proteinExistence type="inferred from homology"/>
<evidence type="ECO:0000259" key="8">
    <source>
        <dbReference type="Pfam" id="PF02570"/>
    </source>
</evidence>
<dbReference type="NCBIfam" id="NF006136">
    <property type="entry name" value="PRK08285.1"/>
    <property type="match status" value="1"/>
</dbReference>
<keyword evidence="3" id="KW-0169">Cobalamin biosynthesis</keyword>
<feature type="domain" description="Nitrite/Sulfite reductase ferredoxin-like" evidence="9">
    <location>
        <begin position="19"/>
        <end position="73"/>
    </location>
</feature>
<protein>
    <submittedName>
        <fullName evidence="10">Precorrin-8X methylmutase</fullName>
        <ecNumber evidence="10">5.4.99.61</ecNumber>
    </submittedName>
</protein>
<gene>
    <name evidence="10" type="ORF">RDV89_14390</name>
</gene>
<comment type="similarity">
    <text evidence="2">Belongs to the CobH/CbiC family.</text>
</comment>
<dbReference type="InterPro" id="IPR005117">
    <property type="entry name" value="NiRdtase/SiRdtase_haem-b_fer"/>
</dbReference>
<dbReference type="EMBL" id="JAVYII010000006">
    <property type="protein sequence ID" value="MDT9594269.1"/>
    <property type="molecule type" value="Genomic_DNA"/>
</dbReference>
<keyword evidence="11" id="KW-1185">Reference proteome</keyword>
<dbReference type="InterPro" id="IPR003722">
    <property type="entry name" value="Cbl_synth_CobH/CbiC"/>
</dbReference>
<evidence type="ECO:0000256" key="2">
    <source>
        <dbReference type="ARBA" id="ARBA00009774"/>
    </source>
</evidence>
<evidence type="ECO:0000259" key="9">
    <source>
        <dbReference type="Pfam" id="PF03460"/>
    </source>
</evidence>
<name>A0ABU3PYQ0_9ACTN</name>
<dbReference type="Pfam" id="PF03460">
    <property type="entry name" value="NIR_SIR_ferr"/>
    <property type="match status" value="1"/>
</dbReference>
<dbReference type="Gene3D" id="3.90.480.10">
    <property type="entry name" value="Sulfite Reductase Hemoprotein,Domain 2"/>
    <property type="match status" value="1"/>
</dbReference>
<dbReference type="PANTHER" id="PTHR43588">
    <property type="entry name" value="COBALT-PRECORRIN-8 METHYLMUTASE"/>
    <property type="match status" value="1"/>
</dbReference>
<keyword evidence="7 10" id="KW-0413">Isomerase</keyword>
<dbReference type="GO" id="GO:0016993">
    <property type="term" value="F:precorrin-8X methylmutase activity"/>
    <property type="evidence" value="ECO:0007669"/>
    <property type="project" value="UniProtKB-EC"/>
</dbReference>
<dbReference type="SUPFAM" id="SSF63965">
    <property type="entry name" value="Precorrin-8X methylmutase CbiC/CobH"/>
    <property type="match status" value="1"/>
</dbReference>
<reference evidence="10 11" key="1">
    <citation type="submission" date="2023-08" db="EMBL/GenBank/DDBJ databases">
        <title>Nocardioides seae sp. nov., a bacterium isolated from a soil.</title>
        <authorList>
            <person name="Wang X."/>
        </authorList>
    </citation>
    <scope>NUCLEOTIDE SEQUENCE [LARGE SCALE GENOMIC DNA]</scope>
    <source>
        <strain evidence="10 11">YZH12</strain>
    </source>
</reference>
<evidence type="ECO:0000256" key="6">
    <source>
        <dbReference type="ARBA" id="ARBA00023014"/>
    </source>
</evidence>
<organism evidence="10 11">
    <name type="scientific">Nocardioides imazamoxiresistens</name>
    <dbReference type="NCBI Taxonomy" id="3231893"/>
    <lineage>
        <taxon>Bacteria</taxon>
        <taxon>Bacillati</taxon>
        <taxon>Actinomycetota</taxon>
        <taxon>Actinomycetes</taxon>
        <taxon>Propionibacteriales</taxon>
        <taxon>Nocardioidaceae</taxon>
        <taxon>Nocardioides</taxon>
    </lineage>
</organism>
<keyword evidence="4" id="KW-0479">Metal-binding</keyword>